<dbReference type="InterPro" id="IPR002048">
    <property type="entry name" value="EF_hand_dom"/>
</dbReference>
<evidence type="ECO:0000256" key="5">
    <source>
        <dbReference type="ARBA" id="ARBA00022786"/>
    </source>
</evidence>
<dbReference type="STRING" id="7574.A0A1S3IW62"/>
<dbReference type="KEGG" id="lak:106168045"/>
<sequence length="450" mass="50222">MASTSEGVDSSISPGLLEDLKRLLWGRSLTDEVFLRWTQGFVLSADEPTALLQYEGGPCAVIVPVQAFLLRFALFTEENEAVEKWREHSDETAKDLLCQSLSAILLQTTATSYTVVYSDHSFTEMQEQDGPQESGGEEDVQRSPKRRKLCHDQFHLNLRCQQCDSREQLVNLVQSNLEKFQGDFGVLYYLYSLLLTKGVDQIKNEMEDPSEPLIDSTHGHGSQSLINLLLTGKAVSHVFDNEKDVAGMKLHGVSRQSQIGFLTQLEHLRYCEVGFNLKSPSLPVWVLGSETHLTVLFTQDLSLVAPESPEDTARRIFKSFDPEGNGFISSCLLGDVLHSLSLVSDQGYVDIMKGKLDSEGLGIIVLSAFMEEFYPGNSQQQGPKTFTVFHYNGLKRSNSTHKVQYKKGTATILEHGIPLVTEYTDVTTCLQTKWPTISIEWSGNDVPSLN</sequence>
<feature type="domain" description="EF-hand" evidence="10">
    <location>
        <begin position="308"/>
        <end position="343"/>
    </location>
</feature>
<dbReference type="Pfam" id="PF13898">
    <property type="entry name" value="MINDY-3_4_CD"/>
    <property type="match status" value="1"/>
</dbReference>
<evidence type="ECO:0000256" key="4">
    <source>
        <dbReference type="ARBA" id="ARBA00022670"/>
    </source>
</evidence>
<keyword evidence="5 8" id="KW-0833">Ubl conjugation pathway</keyword>
<dbReference type="GeneID" id="106168045"/>
<evidence type="ECO:0000256" key="2">
    <source>
        <dbReference type="ARBA" id="ARBA00002107"/>
    </source>
</evidence>
<reference evidence="12" key="1">
    <citation type="submission" date="2025-08" db="UniProtKB">
        <authorList>
            <consortium name="RefSeq"/>
        </authorList>
    </citation>
    <scope>IDENTIFICATION</scope>
    <source>
        <tissue evidence="12">Gonads</tissue>
    </source>
</reference>
<evidence type="ECO:0000256" key="9">
    <source>
        <dbReference type="SAM" id="MobiDB-lite"/>
    </source>
</evidence>
<dbReference type="EC" id="3.4.19.12" evidence="8"/>
<keyword evidence="7 8" id="KW-0788">Thiol protease</keyword>
<dbReference type="GO" id="GO:0005509">
    <property type="term" value="F:calcium ion binding"/>
    <property type="evidence" value="ECO:0007669"/>
    <property type="project" value="InterPro"/>
</dbReference>
<feature type="region of interest" description="Disordered" evidence="9">
    <location>
        <begin position="124"/>
        <end position="144"/>
    </location>
</feature>
<dbReference type="PANTHER" id="PTHR12473">
    <property type="entry name" value="UBIQUITIN CARBOXYL-TERMINAL HYDROLASE MINDY-4-RELATED"/>
    <property type="match status" value="1"/>
</dbReference>
<dbReference type="Proteomes" id="UP000085678">
    <property type="component" value="Unplaced"/>
</dbReference>
<evidence type="ECO:0000256" key="3">
    <source>
        <dbReference type="ARBA" id="ARBA00011074"/>
    </source>
</evidence>
<accession>A0A1S3IW62</accession>
<dbReference type="Gene3D" id="1.10.238.10">
    <property type="entry name" value="EF-hand"/>
    <property type="match status" value="1"/>
</dbReference>
<dbReference type="AlphaFoldDB" id="A0A1S3IW62"/>
<dbReference type="GO" id="GO:0006508">
    <property type="term" value="P:proteolysis"/>
    <property type="evidence" value="ECO:0007669"/>
    <property type="project" value="UniProtKB-KW"/>
</dbReference>
<evidence type="ECO:0000259" key="10">
    <source>
        <dbReference type="PROSITE" id="PS50222"/>
    </source>
</evidence>
<proteinExistence type="inferred from homology"/>
<keyword evidence="11" id="KW-1185">Reference proteome</keyword>
<dbReference type="RefSeq" id="XP_013402427.1">
    <property type="nucleotide sequence ID" value="XM_013546973.1"/>
</dbReference>
<dbReference type="InterPro" id="IPR011992">
    <property type="entry name" value="EF-hand-dom_pair"/>
</dbReference>
<dbReference type="PROSITE" id="PS50222">
    <property type="entry name" value="EF_HAND_2"/>
    <property type="match status" value="1"/>
</dbReference>
<gene>
    <name evidence="12" type="primary">LOC106168045</name>
</gene>
<dbReference type="OrthoDB" id="6258672at2759"/>
<dbReference type="GO" id="GO:1990380">
    <property type="term" value="F:K48-linked deubiquitinase activity"/>
    <property type="evidence" value="ECO:0007669"/>
    <property type="project" value="UniProtKB-UniRule"/>
</dbReference>
<evidence type="ECO:0000313" key="11">
    <source>
        <dbReference type="Proteomes" id="UP000085678"/>
    </source>
</evidence>
<dbReference type="InterPro" id="IPR039785">
    <property type="entry name" value="MINY3/4"/>
</dbReference>
<dbReference type="PANTHER" id="PTHR12473:SF17">
    <property type="entry name" value="UBIQUITIN CARBOXYL-TERMINAL HYDROLASE MINDY-3"/>
    <property type="match status" value="1"/>
</dbReference>
<comment type="catalytic activity">
    <reaction evidence="1 8">
        <text>Thiol-dependent hydrolysis of ester, thioester, amide, peptide and isopeptide bonds formed by the C-terminal Gly of ubiquitin (a 76-residue protein attached to proteins as an intracellular targeting signal).</text>
        <dbReference type="EC" id="3.4.19.12"/>
    </reaction>
</comment>
<dbReference type="InterPro" id="IPR025257">
    <property type="entry name" value="MINDY-3/4_CD"/>
</dbReference>
<keyword evidence="4 8" id="KW-0645">Protease</keyword>
<evidence type="ECO:0000256" key="1">
    <source>
        <dbReference type="ARBA" id="ARBA00000707"/>
    </source>
</evidence>
<dbReference type="GO" id="GO:0071108">
    <property type="term" value="P:protein K48-linked deubiquitination"/>
    <property type="evidence" value="ECO:0007669"/>
    <property type="project" value="InterPro"/>
</dbReference>
<comment type="function">
    <text evidence="2 8">Hydrolase that can remove 'Lys-48'-linked conjugated ubiquitin from proteins.</text>
</comment>
<dbReference type="GO" id="GO:0004843">
    <property type="term" value="F:cysteine-type deubiquitinase activity"/>
    <property type="evidence" value="ECO:0007669"/>
    <property type="project" value="UniProtKB-UniRule"/>
</dbReference>
<comment type="similarity">
    <text evidence="3 8">Belongs to the MINDY deubiquitinase family. FAM188 subfamily.</text>
</comment>
<dbReference type="InParanoid" id="A0A1S3IW62"/>
<name>A0A1S3IW62_LINAN</name>
<evidence type="ECO:0000256" key="8">
    <source>
        <dbReference type="RuleBase" id="RU367088"/>
    </source>
</evidence>
<dbReference type="SMART" id="SM01174">
    <property type="entry name" value="DUF4205"/>
    <property type="match status" value="1"/>
</dbReference>
<evidence type="ECO:0000313" key="12">
    <source>
        <dbReference type="RefSeq" id="XP_013402427.1"/>
    </source>
</evidence>
<evidence type="ECO:0000256" key="6">
    <source>
        <dbReference type="ARBA" id="ARBA00022801"/>
    </source>
</evidence>
<organism evidence="11 12">
    <name type="scientific">Lingula anatina</name>
    <name type="common">Brachiopod</name>
    <name type="synonym">Lingula unguis</name>
    <dbReference type="NCBI Taxonomy" id="7574"/>
    <lineage>
        <taxon>Eukaryota</taxon>
        <taxon>Metazoa</taxon>
        <taxon>Spiralia</taxon>
        <taxon>Lophotrochozoa</taxon>
        <taxon>Brachiopoda</taxon>
        <taxon>Linguliformea</taxon>
        <taxon>Lingulata</taxon>
        <taxon>Lingulida</taxon>
        <taxon>Linguloidea</taxon>
        <taxon>Lingulidae</taxon>
        <taxon>Lingula</taxon>
    </lineage>
</organism>
<keyword evidence="6 8" id="KW-0378">Hydrolase</keyword>
<dbReference type="SUPFAM" id="SSF47473">
    <property type="entry name" value="EF-hand"/>
    <property type="match status" value="1"/>
</dbReference>
<dbReference type="FunCoup" id="A0A1S3IW62">
    <property type="interactions" value="2499"/>
</dbReference>
<evidence type="ECO:0000256" key="7">
    <source>
        <dbReference type="ARBA" id="ARBA00022807"/>
    </source>
</evidence>
<protein>
    <recommendedName>
        <fullName evidence="8">Ubiquitin carboxyl-terminal hydrolase MINDY</fullName>
        <ecNumber evidence="8">3.4.19.12</ecNumber>
    </recommendedName>
</protein>